<organism evidence="1 2">
    <name type="scientific">Ligilactobacillus murinus</name>
    <dbReference type="NCBI Taxonomy" id="1622"/>
    <lineage>
        <taxon>Bacteria</taxon>
        <taxon>Bacillati</taxon>
        <taxon>Bacillota</taxon>
        <taxon>Bacilli</taxon>
        <taxon>Lactobacillales</taxon>
        <taxon>Lactobacillaceae</taxon>
        <taxon>Ligilactobacillus</taxon>
    </lineage>
</organism>
<dbReference type="GO" id="GO:0003677">
    <property type="term" value="F:DNA binding"/>
    <property type="evidence" value="ECO:0007669"/>
    <property type="project" value="InterPro"/>
</dbReference>
<dbReference type="SUPFAM" id="SSF56349">
    <property type="entry name" value="DNA breaking-rejoining enzymes"/>
    <property type="match status" value="1"/>
</dbReference>
<evidence type="ECO:0000313" key="2">
    <source>
        <dbReference type="Proteomes" id="UP000250153"/>
    </source>
</evidence>
<evidence type="ECO:0000313" key="1">
    <source>
        <dbReference type="EMBL" id="AWZ37859.1"/>
    </source>
</evidence>
<sequence>MVYISFRQSLEYAVSVGILDINVSMKTKSIPKGKAVVAYWNKKQFEKVISQFCIDDYHEYFCFMMIWFYFMTGVRVGEALALK</sequence>
<dbReference type="InterPro" id="IPR011010">
    <property type="entry name" value="DNA_brk_join_enz"/>
</dbReference>
<gene>
    <name evidence="1" type="ORF">CPS94_02445</name>
</gene>
<dbReference type="Proteomes" id="UP000250153">
    <property type="component" value="Chromosome"/>
</dbReference>
<accession>A0AAD0KZ36</accession>
<name>A0AAD0KZ36_9LACO</name>
<dbReference type="KEGG" id="lmur:CPS94_02445"/>
<dbReference type="AlphaFoldDB" id="A0AAD0KZ36"/>
<proteinExistence type="predicted"/>
<reference evidence="1 2" key="1">
    <citation type="submission" date="2017-09" db="EMBL/GenBank/DDBJ databases">
        <title>Predominant Lactobacillus spp. isolated from feces of mice subjected to short-term calorie restriction.</title>
        <authorList>
            <person name="Zhang C."/>
            <person name="Zhao L."/>
            <person name="Pan F."/>
        </authorList>
    </citation>
    <scope>NUCLEOTIDE SEQUENCE [LARGE SCALE GENOMIC DNA]</scope>
    <source>
        <strain evidence="1 2">CR147</strain>
    </source>
</reference>
<protein>
    <submittedName>
        <fullName evidence="1">Uncharacterized protein</fullName>
    </submittedName>
</protein>
<dbReference type="EMBL" id="CP023565">
    <property type="protein sequence ID" value="AWZ37859.1"/>
    <property type="molecule type" value="Genomic_DNA"/>
</dbReference>